<reference evidence="1" key="1">
    <citation type="journal article" date="2015" name="Nature">
        <title>Complex archaea that bridge the gap between prokaryotes and eukaryotes.</title>
        <authorList>
            <person name="Spang A."/>
            <person name="Saw J.H."/>
            <person name="Jorgensen S.L."/>
            <person name="Zaremba-Niedzwiedzka K."/>
            <person name="Martijn J."/>
            <person name="Lind A.E."/>
            <person name="van Eijk R."/>
            <person name="Schleper C."/>
            <person name="Guy L."/>
            <person name="Ettema T.J."/>
        </authorList>
    </citation>
    <scope>NUCLEOTIDE SEQUENCE</scope>
</reference>
<comment type="caution">
    <text evidence="1">The sequence shown here is derived from an EMBL/GenBank/DDBJ whole genome shotgun (WGS) entry which is preliminary data.</text>
</comment>
<accession>A0A0F9BZT8</accession>
<proteinExistence type="predicted"/>
<name>A0A0F9BZT8_9ZZZZ</name>
<dbReference type="EMBL" id="LAZR01049320">
    <property type="protein sequence ID" value="KKK89921.1"/>
    <property type="molecule type" value="Genomic_DNA"/>
</dbReference>
<feature type="non-terminal residue" evidence="1">
    <location>
        <position position="1"/>
    </location>
</feature>
<dbReference type="AlphaFoldDB" id="A0A0F9BZT8"/>
<organism evidence="1">
    <name type="scientific">marine sediment metagenome</name>
    <dbReference type="NCBI Taxonomy" id="412755"/>
    <lineage>
        <taxon>unclassified sequences</taxon>
        <taxon>metagenomes</taxon>
        <taxon>ecological metagenomes</taxon>
    </lineage>
</organism>
<protein>
    <submittedName>
        <fullName evidence="1">Uncharacterized protein</fullName>
    </submittedName>
</protein>
<sequence length="336" mass="34689">LGLSPLVQQQLGLNTNQLDLTDPTQVALAQSRGVALPPLPEFASPSGAGTDTSAIGNLDELPDFVKRNLGVPGFAKGGATDDMAIVGESGPELAMALPGGGFRVVPLDPNRLPKGIKKAQFGGVFGAQSPQLPETDRFGQPQLQPQFPDTTGVSRTNVSLQPAGGFTQGGGGLFGASDGGLTPLPGISDPRLTPDTGGFGIEPSLGELVADPRQVLLERAAAAGIDTGFNVSGGGLPVPPDVTQGQLQGFARETAFPNVRRVFQQGLAPRGDRFSFALPTFRGLSGLSADDRANAETALRLGAFGGQPTTFTDVERAVRERFLPSQGRGRARLAGF</sequence>
<evidence type="ECO:0000313" key="1">
    <source>
        <dbReference type="EMBL" id="KKK89921.1"/>
    </source>
</evidence>
<gene>
    <name evidence="1" type="ORF">LCGC14_2728260</name>
</gene>